<dbReference type="GO" id="GO:0004519">
    <property type="term" value="F:endonuclease activity"/>
    <property type="evidence" value="ECO:0007669"/>
    <property type="project" value="InterPro"/>
</dbReference>
<evidence type="ECO:0000313" key="2">
    <source>
        <dbReference type="EMBL" id="TGD57517.1"/>
    </source>
</evidence>
<dbReference type="RefSeq" id="WP_135526508.1">
    <property type="nucleotide sequence ID" value="NZ_SRLH01000005.1"/>
</dbReference>
<feature type="domain" description="HNH nuclease" evidence="1">
    <location>
        <begin position="85"/>
        <end position="136"/>
    </location>
</feature>
<organism evidence="2 3">
    <name type="scientific">Flavobacterium humi</name>
    <dbReference type="NCBI Taxonomy" id="2562683"/>
    <lineage>
        <taxon>Bacteria</taxon>
        <taxon>Pseudomonadati</taxon>
        <taxon>Bacteroidota</taxon>
        <taxon>Flavobacteriia</taxon>
        <taxon>Flavobacteriales</taxon>
        <taxon>Flavobacteriaceae</taxon>
        <taxon>Flavobacterium</taxon>
    </lineage>
</organism>
<protein>
    <recommendedName>
        <fullName evidence="1">HNH nuclease domain-containing protein</fullName>
    </recommendedName>
</protein>
<dbReference type="EMBL" id="SRLH01000005">
    <property type="protein sequence ID" value="TGD57517.1"/>
    <property type="molecule type" value="Genomic_DNA"/>
</dbReference>
<keyword evidence="3" id="KW-1185">Reference proteome</keyword>
<dbReference type="GO" id="GO:0008270">
    <property type="term" value="F:zinc ion binding"/>
    <property type="evidence" value="ECO:0007669"/>
    <property type="project" value="InterPro"/>
</dbReference>
<dbReference type="CDD" id="cd00085">
    <property type="entry name" value="HNHc"/>
    <property type="match status" value="1"/>
</dbReference>
<accession>A0A4Z0L6A1</accession>
<evidence type="ECO:0000313" key="3">
    <source>
        <dbReference type="Proteomes" id="UP000297407"/>
    </source>
</evidence>
<reference evidence="2 3" key="1">
    <citation type="submission" date="2019-04" db="EMBL/GenBank/DDBJ databases">
        <title>Flavobacterium sp. strain DS2-A Genome sequencing and assembly.</title>
        <authorList>
            <person name="Kim I."/>
        </authorList>
    </citation>
    <scope>NUCLEOTIDE SEQUENCE [LARGE SCALE GENOMIC DNA]</scope>
    <source>
        <strain evidence="2 3">DS2-A</strain>
    </source>
</reference>
<evidence type="ECO:0000259" key="1">
    <source>
        <dbReference type="SMART" id="SM00507"/>
    </source>
</evidence>
<dbReference type="InterPro" id="IPR002711">
    <property type="entry name" value="HNH"/>
</dbReference>
<dbReference type="SMART" id="SM00507">
    <property type="entry name" value="HNHc"/>
    <property type="match status" value="1"/>
</dbReference>
<dbReference type="Proteomes" id="UP000297407">
    <property type="component" value="Unassembled WGS sequence"/>
</dbReference>
<name>A0A4Z0L6A1_9FLAO</name>
<dbReference type="AlphaFoldDB" id="A0A4Z0L6A1"/>
<proteinExistence type="predicted"/>
<dbReference type="Pfam" id="PF01844">
    <property type="entry name" value="HNH"/>
    <property type="match status" value="1"/>
</dbReference>
<dbReference type="Gene3D" id="1.10.30.50">
    <property type="match status" value="1"/>
</dbReference>
<gene>
    <name evidence="2" type="ORF">E4635_10000</name>
</gene>
<dbReference type="InterPro" id="IPR003615">
    <property type="entry name" value="HNH_nuc"/>
</dbReference>
<sequence>MRKVKAPDIKIALEELKIALTYKNGAFKYELELEEEKKLEVIYKEYEDLKGVANDKFKSDILKSATNDAIYNAYDETQENNRLYSLRSRILLSVTRCPYCGISDADELDHHLPRSIYKAIAVYVSNLIPLCHKCNNKKRTITGEKIEERFTHVYFDEFPDSPLLLADITINDDALSVKFKINEVGISELRFKQLSFQIGRINLNGRLVKECNVYLSSIASMIEDAYGDNNTDKLKELLISQHDTNKRIFGINDWRTVFLFSLANCEDFCGGGFKAILNKLYPQ</sequence>
<dbReference type="GO" id="GO:0003676">
    <property type="term" value="F:nucleic acid binding"/>
    <property type="evidence" value="ECO:0007669"/>
    <property type="project" value="InterPro"/>
</dbReference>
<comment type="caution">
    <text evidence="2">The sequence shown here is derived from an EMBL/GenBank/DDBJ whole genome shotgun (WGS) entry which is preliminary data.</text>
</comment>
<dbReference type="OrthoDB" id="9816185at2"/>